<dbReference type="Proteomes" id="UP000199651">
    <property type="component" value="Unassembled WGS sequence"/>
</dbReference>
<dbReference type="AlphaFoldDB" id="A0A1H0HHZ9"/>
<dbReference type="EMBL" id="FNJB01000002">
    <property type="protein sequence ID" value="SDO18730.1"/>
    <property type="molecule type" value="Genomic_DNA"/>
</dbReference>
<protein>
    <recommendedName>
        <fullName evidence="3">Excreted virulence factor EspC, type VII ESX diderm</fullName>
    </recommendedName>
</protein>
<dbReference type="SUPFAM" id="SSF63825">
    <property type="entry name" value="YWTD domain"/>
    <property type="match status" value="1"/>
</dbReference>
<organism evidence="1 2">
    <name type="scientific">Actinokineospora alba</name>
    <dbReference type="NCBI Taxonomy" id="504798"/>
    <lineage>
        <taxon>Bacteria</taxon>
        <taxon>Bacillati</taxon>
        <taxon>Actinomycetota</taxon>
        <taxon>Actinomycetes</taxon>
        <taxon>Pseudonocardiales</taxon>
        <taxon>Pseudonocardiaceae</taxon>
        <taxon>Actinokineospora</taxon>
    </lineage>
</organism>
<name>A0A1H0HHZ9_9PSEU</name>
<evidence type="ECO:0000313" key="1">
    <source>
        <dbReference type="EMBL" id="SDO18730.1"/>
    </source>
</evidence>
<dbReference type="RefSeq" id="WP_091574554.1">
    <property type="nucleotide sequence ID" value="NZ_FNDV01000001.1"/>
</dbReference>
<dbReference type="SUPFAM" id="SSF140453">
    <property type="entry name" value="EsxAB dimer-like"/>
    <property type="match status" value="1"/>
</dbReference>
<evidence type="ECO:0000313" key="2">
    <source>
        <dbReference type="Proteomes" id="UP000199651"/>
    </source>
</evidence>
<dbReference type="STRING" id="504798.SAMN05421871_101179"/>
<proteinExistence type="predicted"/>
<dbReference type="Gene3D" id="1.10.287.1060">
    <property type="entry name" value="ESAT-6-like"/>
    <property type="match status" value="1"/>
</dbReference>
<sequence>MVFQDPESLYGRLTSGDAGRIAEVGDLLRDAMRSIKASTSTIETGAGVAGSGWHGKAADAFAARATRLGGVTTLAHRRLGVIADALTGAADAYRQLVDAADAAIRRWRASAPTDEAARQQLAADVNRSMDRARADYEAKLTGVASAVGDGTVDGPKIPHVGLGSPWIPQGMAYRKDKDQLLAAYYNGDDDLEEGESKSRLSMINQTTGDEDKYVDLRGMTPDDAPNHVGGVATHGDNVWVTSSAGDDSYIYRYSASDLDAAANGESVPAREVLKVEASSYATFADGRLWVGDFTEDKNEPGKLYSYPVNSCGSLPYDVDENGTKIVRPDPSPVETPGQVQGVVVRPDEIIYSQSWGRKNDSHLLTQNRENGEIVNSYELPNMSQGIVEVDGQIITQYESGAGKYLPPAILSVFGAAGLGAALALFDPRDEMTRTDLDDLGAGGDGYETDAESLRSAAGSFDDATDALTGAANIVAGVQLVPHLLGDVPAAVEFSTTITRLVTDVGTDLREGVEVVAATADGLLATAKSYTGLEDTLRRGFSGLL</sequence>
<keyword evidence="2" id="KW-1185">Reference proteome</keyword>
<gene>
    <name evidence="1" type="ORF">SAMN05192558_102124</name>
</gene>
<dbReference type="OrthoDB" id="5380360at2"/>
<accession>A0A1H0HHZ9</accession>
<evidence type="ECO:0008006" key="3">
    <source>
        <dbReference type="Google" id="ProtNLM"/>
    </source>
</evidence>
<reference evidence="2" key="1">
    <citation type="submission" date="2016-10" db="EMBL/GenBank/DDBJ databases">
        <authorList>
            <person name="Varghese N."/>
            <person name="Submissions S."/>
        </authorList>
    </citation>
    <scope>NUCLEOTIDE SEQUENCE [LARGE SCALE GENOMIC DNA]</scope>
    <source>
        <strain evidence="2">IBRC-M 10655</strain>
    </source>
</reference>
<dbReference type="InterPro" id="IPR036689">
    <property type="entry name" value="ESAT-6-like_sf"/>
</dbReference>